<dbReference type="EMBL" id="CP013140">
    <property type="protein sequence ID" value="ALN56846.1"/>
    <property type="molecule type" value="Genomic_DNA"/>
</dbReference>
<proteinExistence type="inferred from homology"/>
<evidence type="ECO:0000313" key="10">
    <source>
        <dbReference type="Proteomes" id="UP000061569"/>
    </source>
</evidence>
<keyword evidence="6 7" id="KW-0131">Cell cycle</keyword>
<dbReference type="PANTHER" id="PTHR37485">
    <property type="entry name" value="CELL DIVISION PROTEIN FTSB"/>
    <property type="match status" value="1"/>
</dbReference>
<dbReference type="InterPro" id="IPR023081">
    <property type="entry name" value="Cell_div_FtsB"/>
</dbReference>
<dbReference type="AlphaFoldDB" id="A0A0S2DEM3"/>
<gene>
    <name evidence="7" type="primary">ftsB</name>
    <name evidence="9" type="ORF">GLE_1489</name>
</gene>
<evidence type="ECO:0000256" key="4">
    <source>
        <dbReference type="ARBA" id="ARBA00022989"/>
    </source>
</evidence>
<dbReference type="STRING" id="69.GLE_1489"/>
<organism evidence="9 10">
    <name type="scientific">Lysobacter enzymogenes</name>
    <dbReference type="NCBI Taxonomy" id="69"/>
    <lineage>
        <taxon>Bacteria</taxon>
        <taxon>Pseudomonadati</taxon>
        <taxon>Pseudomonadota</taxon>
        <taxon>Gammaproteobacteria</taxon>
        <taxon>Lysobacterales</taxon>
        <taxon>Lysobacteraceae</taxon>
        <taxon>Lysobacter</taxon>
    </lineage>
</organism>
<evidence type="ECO:0000256" key="1">
    <source>
        <dbReference type="ARBA" id="ARBA00022475"/>
    </source>
</evidence>
<evidence type="ECO:0000256" key="6">
    <source>
        <dbReference type="ARBA" id="ARBA00023306"/>
    </source>
</evidence>
<evidence type="ECO:0000256" key="8">
    <source>
        <dbReference type="SAM" id="MobiDB-lite"/>
    </source>
</evidence>
<comment type="similarity">
    <text evidence="7">Belongs to the FtsB family.</text>
</comment>
<feature type="compositionally biased region" description="Pro residues" evidence="8">
    <location>
        <begin position="142"/>
        <end position="160"/>
    </location>
</feature>
<keyword evidence="5 7" id="KW-0472">Membrane</keyword>
<dbReference type="GO" id="GO:0032153">
    <property type="term" value="C:cell division site"/>
    <property type="evidence" value="ECO:0007669"/>
    <property type="project" value="UniProtKB-UniRule"/>
</dbReference>
<keyword evidence="4 7" id="KW-1133">Transmembrane helix</keyword>
<keyword evidence="3 7" id="KW-0812">Transmembrane</keyword>
<feature type="coiled-coil region" evidence="7">
    <location>
        <begin position="39"/>
        <end position="73"/>
    </location>
</feature>
<evidence type="ECO:0000256" key="3">
    <source>
        <dbReference type="ARBA" id="ARBA00022692"/>
    </source>
</evidence>
<dbReference type="OrthoDB" id="7061211at2"/>
<dbReference type="NCBIfam" id="NF002058">
    <property type="entry name" value="PRK00888.1"/>
    <property type="match status" value="1"/>
</dbReference>
<dbReference type="GO" id="GO:0005886">
    <property type="term" value="C:plasma membrane"/>
    <property type="evidence" value="ECO:0007669"/>
    <property type="project" value="UniProtKB-SubCell"/>
</dbReference>
<feature type="topological domain" description="Periplasmic" evidence="7">
    <location>
        <begin position="32"/>
        <end position="160"/>
    </location>
</feature>
<comment type="subunit">
    <text evidence="7">Part of a complex composed of FtsB, FtsL and FtsQ.</text>
</comment>
<name>A0A0S2DEM3_LYSEN</name>
<sequence length="160" mass="16761">MAEKSRKAWLGVVALALLALLAALQYRLWWAGGGGGGSVAALQAQVDGQTRENQGLQQRNDALAAEVEDLKSGEAAVEERARSELGMIKPGETFYRVVEARPQPPGPNAAAAVNAVQNGAAAGQDAADEEPSLEEQVDEPPTEVPPSTPEPHPMPAPVQH</sequence>
<dbReference type="KEGG" id="lez:GLE_1489"/>
<dbReference type="GO" id="GO:0030428">
    <property type="term" value="C:cell septum"/>
    <property type="evidence" value="ECO:0007669"/>
    <property type="project" value="TreeGrafter"/>
</dbReference>
<dbReference type="GO" id="GO:0043093">
    <property type="term" value="P:FtsZ-dependent cytokinesis"/>
    <property type="evidence" value="ECO:0007669"/>
    <property type="project" value="UniProtKB-UniRule"/>
</dbReference>
<keyword evidence="7" id="KW-0997">Cell inner membrane</keyword>
<evidence type="ECO:0000256" key="5">
    <source>
        <dbReference type="ARBA" id="ARBA00023136"/>
    </source>
</evidence>
<keyword evidence="7" id="KW-0175">Coiled coil</keyword>
<dbReference type="PATRIC" id="fig|69.6.peg.1470"/>
<dbReference type="InterPro" id="IPR007060">
    <property type="entry name" value="FtsL/DivIC"/>
</dbReference>
<dbReference type="Proteomes" id="UP000061569">
    <property type="component" value="Chromosome"/>
</dbReference>
<accession>A0A0S2DEM3</accession>
<feature type="compositionally biased region" description="Low complexity" evidence="8">
    <location>
        <begin position="108"/>
        <end position="125"/>
    </location>
</feature>
<evidence type="ECO:0000256" key="7">
    <source>
        <dbReference type="HAMAP-Rule" id="MF_00599"/>
    </source>
</evidence>
<feature type="compositionally biased region" description="Acidic residues" evidence="8">
    <location>
        <begin position="126"/>
        <end position="141"/>
    </location>
</feature>
<evidence type="ECO:0000313" key="9">
    <source>
        <dbReference type="EMBL" id="ALN56846.1"/>
    </source>
</evidence>
<feature type="region of interest" description="Disordered" evidence="8">
    <location>
        <begin position="100"/>
        <end position="160"/>
    </location>
</feature>
<comment type="function">
    <text evidence="7">Essential cell division protein. May link together the upstream cell division proteins, which are predominantly cytoplasmic, with the downstream cell division proteins, which are predominantly periplasmic.</text>
</comment>
<keyword evidence="2 7" id="KW-0132">Cell division</keyword>
<dbReference type="PANTHER" id="PTHR37485:SF1">
    <property type="entry name" value="CELL DIVISION PROTEIN FTSB"/>
    <property type="match status" value="1"/>
</dbReference>
<dbReference type="Pfam" id="PF04977">
    <property type="entry name" value="DivIC"/>
    <property type="match status" value="1"/>
</dbReference>
<reference evidence="9 10" key="1">
    <citation type="submission" date="2015-11" db="EMBL/GenBank/DDBJ databases">
        <title>Genome sequences of Lysobacter enzymogenes strain C3 and Lysobacter antibioticus ATCC 29479.</title>
        <authorList>
            <person name="Kobayashi D.Y."/>
        </authorList>
    </citation>
    <scope>NUCLEOTIDE SEQUENCE [LARGE SCALE GENOMIC DNA]</scope>
    <source>
        <strain evidence="9 10">C3</strain>
    </source>
</reference>
<comment type="subcellular location">
    <subcellularLocation>
        <location evidence="7">Cell inner membrane</location>
        <topology evidence="7">Single-pass type II membrane protein</topology>
    </subcellularLocation>
    <text evidence="7">Localizes to the division septum.</text>
</comment>
<feature type="topological domain" description="Cytoplasmic" evidence="7">
    <location>
        <begin position="1"/>
        <end position="12"/>
    </location>
</feature>
<evidence type="ECO:0000256" key="2">
    <source>
        <dbReference type="ARBA" id="ARBA00022618"/>
    </source>
</evidence>
<dbReference type="HAMAP" id="MF_00599">
    <property type="entry name" value="FtsB"/>
    <property type="match status" value="1"/>
</dbReference>
<protein>
    <recommendedName>
        <fullName evidence="7">Cell division protein FtsB</fullName>
    </recommendedName>
</protein>
<keyword evidence="1 7" id="KW-1003">Cell membrane</keyword>